<dbReference type="GO" id="GO:0003684">
    <property type="term" value="F:damaged DNA binding"/>
    <property type="evidence" value="ECO:0007669"/>
    <property type="project" value="UniProtKB-UniRule"/>
</dbReference>
<dbReference type="Gene3D" id="6.10.250.1630">
    <property type="match status" value="1"/>
</dbReference>
<evidence type="ECO:0000256" key="15">
    <source>
        <dbReference type="SAM" id="MobiDB-lite"/>
    </source>
</evidence>
<dbReference type="EC" id="2.7.7.-" evidence="13"/>
<dbReference type="PROSITE" id="PS50173">
    <property type="entry name" value="UMUC"/>
    <property type="match status" value="1"/>
</dbReference>
<keyword evidence="11 13" id="KW-0234">DNA repair</keyword>
<dbReference type="Pfam" id="PF21999">
    <property type="entry name" value="IMS_HHH_1"/>
    <property type="match status" value="1"/>
</dbReference>
<dbReference type="GO" id="GO:0006281">
    <property type="term" value="P:DNA repair"/>
    <property type="evidence" value="ECO:0007669"/>
    <property type="project" value="UniProtKB-KW"/>
</dbReference>
<evidence type="ECO:0000256" key="6">
    <source>
        <dbReference type="ARBA" id="ARBA00022695"/>
    </source>
</evidence>
<dbReference type="Gene3D" id="6.10.250.1490">
    <property type="match status" value="1"/>
</dbReference>
<dbReference type="Proteomes" id="UP001487740">
    <property type="component" value="Unassembled WGS sequence"/>
</dbReference>
<sequence length="1328" mass="146526">MCGRGGGRRQRGYGPSGFEEAGGYMAAKISKLQNQYKDSVSTREGEEKKGLFHGVAIFVNGYTEPTAEELKRLMMVHGGTYHHYYSRSQTTHIIANNLPDTKIKNMNTERIVSPKWIINSIAAGHLLDYTKYILYGNQSRSQPRLQFKSALPPDKGTESLENLVNESSVKDEQKSETYKESKCISLTNDALGAHQGNTAASDNSEDTEAKIEGERDFKRHLVISANSPNSNIDNKHSPVKGHAMSTANPKFLSEFYNNSRLHHISTMGAMFKEYINELQNKGDGFPGREKLKEWITNRGFSKNGTTVNEGFQCSSPQGKNKRIIMHIDMDCFFVSVGLRKHPELRDKPVAVTHGRGNSQGHVREGMDRQYELNFYKQRAQKKLKAKMLATGSTIKDEDLTAGQQDGDEHKEQSTERLEKRFATIDLIDDTSSLSEIASCNYEARKAGVRNGMFLGPALKLCPHLKTIPYDFEGYKEVSYKLYDIVASFTHDIEAVSCDEMFVDLTELLQSCKVSPEDFTTYLRERVQEETGCPCSAGLGANMLVARMATRHAKPNGQHWADPEDLLLYMKDHKATELPGVGWSTGKRLEAEGLTTCGDLQKCSLGQLQSLLGPRTGHSLYNYCRGVDTRAVKSEHVRKSVSAEVNYGIRFTCQNDAHKFISELAAEVESRLAAIKMKGKCITLKLKVRAKDAPIETAKFMGHGVCDNIAKSVSLSMSTSSADIIERETLGLLKQIKNPPQDFRGVGIQVSRLEAACASKPPGTSIKSFLLGAKKKAPGMGTHAAGTLVADISVSKDETSVSGSSNPEVVVKDSIKNFLLGAKKKSSGMGRSPAGTLVMDAFLGAGDTSAPENRNVEVLTKHSRETKPSHQEHDAGQSTDAGHLLSGSHQPTSLSNSTSCSESKSIDMEVLLALPEDMRDQVIAEYKQQGYIIPILPSGRDSSTACRPAPQPQPQPSTSGYIEPEERNRRETYTINKPQSAVDGAGRSRNTPDESRSEIRDGGRGRDTLANRQNSAAEAAVVREPAAIENIGETSHSSHSFATFTEYAQDSALITSFSQVDASFLEAIPEELQKELKQDLEHLKQVREAAAPLPGNNGLQRSPLKQENMCSRGRGQHRGRRGRRGKVDSRRVEAEGLVTLTSMFLGNTDKHGNFTIKKNITSGKKRDRSPSSRETGPDCASPKKKSVPAQQREEQPKVSGDPEPAAHVTDELLPTSEQMKEKKVPIEVVPDLCGMKELSDVKSLIQAWVASCVHPENEDADILAGYFTSLITFHDLEKLDCLIKYLYRQILKTKNKLWESAYQVVISQVQLIMLEAHGTKLKVKMFENS</sequence>
<dbReference type="Gene3D" id="1.10.150.20">
    <property type="entry name" value="5' to 3' exonuclease, C-terminal subdomain"/>
    <property type="match status" value="1"/>
</dbReference>
<evidence type="ECO:0000256" key="9">
    <source>
        <dbReference type="ARBA" id="ARBA00022842"/>
    </source>
</evidence>
<dbReference type="Pfam" id="PF16727">
    <property type="entry name" value="REV1_C"/>
    <property type="match status" value="1"/>
</dbReference>
<feature type="domain" description="UmuC" evidence="17">
    <location>
        <begin position="324"/>
        <end position="581"/>
    </location>
</feature>
<dbReference type="InterPro" id="IPR017961">
    <property type="entry name" value="DNA_pol_Y-fam_little_finger"/>
</dbReference>
<dbReference type="InterPro" id="IPR001126">
    <property type="entry name" value="UmuC"/>
</dbReference>
<dbReference type="PANTHER" id="PTHR45990">
    <property type="entry name" value="DNA REPAIR PROTEIN REV1"/>
    <property type="match status" value="1"/>
</dbReference>
<organism evidence="18 19">
    <name type="scientific">Scylla paramamosain</name>
    <name type="common">Mud crab</name>
    <dbReference type="NCBI Taxonomy" id="85552"/>
    <lineage>
        <taxon>Eukaryota</taxon>
        <taxon>Metazoa</taxon>
        <taxon>Ecdysozoa</taxon>
        <taxon>Arthropoda</taxon>
        <taxon>Crustacea</taxon>
        <taxon>Multicrustacea</taxon>
        <taxon>Malacostraca</taxon>
        <taxon>Eumalacostraca</taxon>
        <taxon>Eucarida</taxon>
        <taxon>Decapoda</taxon>
        <taxon>Pleocyemata</taxon>
        <taxon>Brachyura</taxon>
        <taxon>Eubrachyura</taxon>
        <taxon>Portunoidea</taxon>
        <taxon>Portunidae</taxon>
        <taxon>Portuninae</taxon>
        <taxon>Scylla</taxon>
    </lineage>
</organism>
<dbReference type="InterPro" id="IPR036420">
    <property type="entry name" value="BRCT_dom_sf"/>
</dbReference>
<dbReference type="GO" id="GO:0070987">
    <property type="term" value="P:error-free translesion synthesis"/>
    <property type="evidence" value="ECO:0007669"/>
    <property type="project" value="TreeGrafter"/>
</dbReference>
<feature type="compositionally biased region" description="Basic and acidic residues" evidence="15">
    <location>
        <begin position="989"/>
        <end position="1008"/>
    </location>
</feature>
<feature type="compositionally biased region" description="Basic and acidic residues" evidence="15">
    <location>
        <begin position="862"/>
        <end position="874"/>
    </location>
</feature>
<evidence type="ECO:0000259" key="16">
    <source>
        <dbReference type="PROSITE" id="PS50172"/>
    </source>
</evidence>
<dbReference type="PROSITE" id="PS50172">
    <property type="entry name" value="BRCT"/>
    <property type="match status" value="1"/>
</dbReference>
<keyword evidence="8 13" id="KW-0227">DNA damage</keyword>
<dbReference type="InterPro" id="IPR043502">
    <property type="entry name" value="DNA/RNA_pol_sf"/>
</dbReference>
<evidence type="ECO:0000256" key="11">
    <source>
        <dbReference type="ARBA" id="ARBA00023204"/>
    </source>
</evidence>
<dbReference type="InterPro" id="IPR053848">
    <property type="entry name" value="IMS_HHH_1"/>
</dbReference>
<dbReference type="InterPro" id="IPR012112">
    <property type="entry name" value="REV1"/>
</dbReference>
<evidence type="ECO:0000256" key="1">
    <source>
        <dbReference type="ARBA" id="ARBA00004123"/>
    </source>
</evidence>
<evidence type="ECO:0000313" key="18">
    <source>
        <dbReference type="EMBL" id="KAK8377258.1"/>
    </source>
</evidence>
<comment type="subcellular location">
    <subcellularLocation>
        <location evidence="1 13">Nucleus</location>
    </subcellularLocation>
</comment>
<feature type="binding site" evidence="14">
    <location>
        <position position="328"/>
    </location>
    <ligand>
        <name>Mg(2+)</name>
        <dbReference type="ChEBI" id="CHEBI:18420"/>
        <label>1</label>
    </ligand>
</feature>
<dbReference type="SUPFAM" id="SSF52113">
    <property type="entry name" value="BRCT domain"/>
    <property type="match status" value="1"/>
</dbReference>
<keyword evidence="5 13" id="KW-0808">Transferase</keyword>
<evidence type="ECO:0000256" key="5">
    <source>
        <dbReference type="ARBA" id="ARBA00022679"/>
    </source>
</evidence>
<feature type="domain" description="BRCT" evidence="16">
    <location>
        <begin position="47"/>
        <end position="134"/>
    </location>
</feature>
<feature type="region of interest" description="Disordered" evidence="15">
    <location>
        <begin position="1147"/>
        <end position="1219"/>
    </location>
</feature>
<dbReference type="Pfam" id="PF00533">
    <property type="entry name" value="BRCT"/>
    <property type="match status" value="1"/>
</dbReference>
<dbReference type="EMBL" id="JARAKH010000047">
    <property type="protein sequence ID" value="KAK8377258.1"/>
    <property type="molecule type" value="Genomic_DNA"/>
</dbReference>
<comment type="function">
    <text evidence="13">Deoxycytidyl transferase involved in DNA repair. Transfers a dCMP residue from dCTP to the 3'-end of a DNA primer in a template-dependent reaction. May assist in the first step in the bypass of abasic lesions by the insertion of a nucleotide opposite the lesion. Required for normal induction of mutations by physical and chemical agents.</text>
</comment>
<dbReference type="InterPro" id="IPR036775">
    <property type="entry name" value="DNA_pol_Y-fam_lit_finger_sf"/>
</dbReference>
<dbReference type="Gene3D" id="3.40.1170.60">
    <property type="match status" value="1"/>
</dbReference>
<reference evidence="18 19" key="1">
    <citation type="submission" date="2023-03" db="EMBL/GenBank/DDBJ databases">
        <title>High-quality genome of Scylla paramamosain provides insights in environmental adaptation.</title>
        <authorList>
            <person name="Zhang L."/>
        </authorList>
    </citation>
    <scope>NUCLEOTIDE SEQUENCE [LARGE SCALE GENOMIC DNA]</scope>
    <source>
        <strain evidence="18">LZ_2023a</strain>
        <tissue evidence="18">Muscle</tissue>
    </source>
</reference>
<feature type="compositionally biased region" description="Basic residues" evidence="15">
    <location>
        <begin position="1113"/>
        <end position="1123"/>
    </location>
</feature>
<dbReference type="GO" id="GO:0017125">
    <property type="term" value="F:deoxycytidyl transferase activity"/>
    <property type="evidence" value="ECO:0007669"/>
    <property type="project" value="TreeGrafter"/>
</dbReference>
<keyword evidence="4 13" id="KW-0237">DNA synthesis</keyword>
<dbReference type="GO" id="GO:0005634">
    <property type="term" value="C:nucleus"/>
    <property type="evidence" value="ECO:0007669"/>
    <property type="project" value="UniProtKB-SubCell"/>
</dbReference>
<dbReference type="InterPro" id="IPR001357">
    <property type="entry name" value="BRCT_dom"/>
</dbReference>
<dbReference type="Pfam" id="PF11799">
    <property type="entry name" value="IMS_C"/>
    <property type="match status" value="1"/>
</dbReference>
<comment type="caution">
    <text evidence="18">The sequence shown here is derived from an EMBL/GenBank/DDBJ whole genome shotgun (WGS) entry which is preliminary data.</text>
</comment>
<evidence type="ECO:0000256" key="10">
    <source>
        <dbReference type="ARBA" id="ARBA00023125"/>
    </source>
</evidence>
<evidence type="ECO:0000256" key="4">
    <source>
        <dbReference type="ARBA" id="ARBA00022634"/>
    </source>
</evidence>
<feature type="region of interest" description="Disordered" evidence="15">
    <location>
        <begin position="149"/>
        <end position="176"/>
    </location>
</feature>
<dbReference type="FunFam" id="3.40.50.10190:FF:000011">
    <property type="entry name" value="DNA repair protein REV1"/>
    <property type="match status" value="1"/>
</dbReference>
<dbReference type="Pfam" id="PF14377">
    <property type="entry name" value="UBM"/>
    <property type="match status" value="2"/>
</dbReference>
<dbReference type="InterPro" id="IPR043128">
    <property type="entry name" value="Rev_trsase/Diguanyl_cyclase"/>
</dbReference>
<dbReference type="InterPro" id="IPR031991">
    <property type="entry name" value="Rev1_C"/>
</dbReference>
<evidence type="ECO:0000256" key="7">
    <source>
        <dbReference type="ARBA" id="ARBA00022723"/>
    </source>
</evidence>
<feature type="binding site" evidence="14">
    <location>
        <position position="499"/>
    </location>
    <ligand>
        <name>Mg(2+)</name>
        <dbReference type="ChEBI" id="CHEBI:18420"/>
        <label>1</label>
    </ligand>
</feature>
<comment type="cofactor">
    <cofactor evidence="14">
        <name>Mg(2+)</name>
        <dbReference type="ChEBI" id="CHEBI:18420"/>
    </cofactor>
    <text evidence="14">Binds 2 magnesium ions.</text>
</comment>
<dbReference type="GO" id="GO:0046872">
    <property type="term" value="F:metal ion binding"/>
    <property type="evidence" value="ECO:0007669"/>
    <property type="project" value="UniProtKB-KW"/>
</dbReference>
<dbReference type="Gene3D" id="3.30.1490.100">
    <property type="entry name" value="DNA polymerase, Y-family, little finger domain"/>
    <property type="match status" value="1"/>
</dbReference>
<feature type="region of interest" description="Disordered" evidence="15">
    <location>
        <begin position="934"/>
        <end position="1017"/>
    </location>
</feature>
<dbReference type="GO" id="GO:0003887">
    <property type="term" value="F:DNA-directed DNA polymerase activity"/>
    <property type="evidence" value="ECO:0007669"/>
    <property type="project" value="InterPro"/>
</dbReference>
<evidence type="ECO:0000259" key="17">
    <source>
        <dbReference type="PROSITE" id="PS50173"/>
    </source>
</evidence>
<dbReference type="InterPro" id="IPR038401">
    <property type="entry name" value="Rev1_C_sf"/>
</dbReference>
<proteinExistence type="inferred from homology"/>
<dbReference type="Pfam" id="PF00817">
    <property type="entry name" value="IMS"/>
    <property type="match status" value="2"/>
</dbReference>
<feature type="region of interest" description="Disordered" evidence="15">
    <location>
        <begin position="1088"/>
        <end position="1129"/>
    </location>
</feature>
<evidence type="ECO:0000256" key="8">
    <source>
        <dbReference type="ARBA" id="ARBA00022763"/>
    </source>
</evidence>
<comment type="similarity">
    <text evidence="2 13">Belongs to the DNA polymerase type-Y family.</text>
</comment>
<dbReference type="SMART" id="SM00292">
    <property type="entry name" value="BRCT"/>
    <property type="match status" value="1"/>
</dbReference>
<keyword evidence="9 14" id="KW-0460">Magnesium</keyword>
<dbReference type="FunFam" id="3.30.1490.100:FF:000001">
    <property type="entry name" value="DNA repair protein REV1"/>
    <property type="match status" value="1"/>
</dbReference>
<keyword evidence="12 13" id="KW-0539">Nucleus</keyword>
<dbReference type="SUPFAM" id="SSF56672">
    <property type="entry name" value="DNA/RNA polymerases"/>
    <property type="match status" value="1"/>
</dbReference>
<dbReference type="CDD" id="cd01701">
    <property type="entry name" value="PolY_Rev1"/>
    <property type="match status" value="1"/>
</dbReference>
<dbReference type="InterPro" id="IPR025527">
    <property type="entry name" value="HUWE1/Rev1_UBM"/>
</dbReference>
<evidence type="ECO:0000313" key="19">
    <source>
        <dbReference type="Proteomes" id="UP001487740"/>
    </source>
</evidence>
<dbReference type="Gene3D" id="1.20.58.1280">
    <property type="entry name" value="DNA repair protein Rev1, C-terminal domain"/>
    <property type="match status" value="1"/>
</dbReference>
<feature type="region of interest" description="Disordered" evidence="15">
    <location>
        <begin position="862"/>
        <end position="903"/>
    </location>
</feature>
<keyword evidence="19" id="KW-1185">Reference proteome</keyword>
<evidence type="ECO:0000256" key="13">
    <source>
        <dbReference type="PIRNR" id="PIRNR036573"/>
    </source>
</evidence>
<feature type="binding site" evidence="14">
    <location>
        <position position="498"/>
    </location>
    <ligand>
        <name>Mg(2+)</name>
        <dbReference type="ChEBI" id="CHEBI:18420"/>
        <label>1</label>
    </ligand>
</feature>
<dbReference type="Gene3D" id="3.30.70.270">
    <property type="match status" value="2"/>
</dbReference>
<keyword evidence="7 14" id="KW-0479">Metal-binding</keyword>
<dbReference type="GO" id="GO:0042276">
    <property type="term" value="P:error-prone translesion synthesis"/>
    <property type="evidence" value="ECO:0007669"/>
    <property type="project" value="InterPro"/>
</dbReference>
<evidence type="ECO:0000256" key="14">
    <source>
        <dbReference type="PIRSR" id="PIRSR036573-2"/>
    </source>
</evidence>
<evidence type="ECO:0000256" key="3">
    <source>
        <dbReference type="ARBA" id="ARBA00020399"/>
    </source>
</evidence>
<feature type="compositionally biased region" description="Low complexity" evidence="15">
    <location>
        <begin position="892"/>
        <end position="902"/>
    </location>
</feature>
<protein>
    <recommendedName>
        <fullName evidence="3 13">DNA repair protein REV1</fullName>
        <ecNumber evidence="13">2.7.7.-</ecNumber>
    </recommendedName>
</protein>
<feature type="compositionally biased region" description="Polar residues" evidence="15">
    <location>
        <begin position="1096"/>
        <end position="1108"/>
    </location>
</feature>
<evidence type="ECO:0000256" key="2">
    <source>
        <dbReference type="ARBA" id="ARBA00010945"/>
    </source>
</evidence>
<dbReference type="CDD" id="cd17719">
    <property type="entry name" value="BRCT_Rev1"/>
    <property type="match status" value="1"/>
</dbReference>
<dbReference type="PANTHER" id="PTHR45990:SF1">
    <property type="entry name" value="DNA REPAIR PROTEIN REV1"/>
    <property type="match status" value="1"/>
</dbReference>
<gene>
    <name evidence="18" type="ORF">O3P69_013722</name>
</gene>
<evidence type="ECO:0000256" key="12">
    <source>
        <dbReference type="ARBA" id="ARBA00023242"/>
    </source>
</evidence>
<dbReference type="Gene3D" id="3.40.50.10190">
    <property type="entry name" value="BRCT domain"/>
    <property type="match status" value="1"/>
</dbReference>
<name>A0AAW0SQ72_SCYPA</name>
<keyword evidence="6 13" id="KW-0548">Nucleotidyltransferase</keyword>
<dbReference type="SUPFAM" id="SSF100879">
    <property type="entry name" value="Lesion bypass DNA polymerase (Y-family), little finger domain"/>
    <property type="match status" value="1"/>
</dbReference>
<dbReference type="PIRSF" id="PIRSF036573">
    <property type="entry name" value="REV1"/>
    <property type="match status" value="1"/>
</dbReference>
<keyword evidence="10 13" id="KW-0238">DNA-binding</keyword>
<accession>A0AAW0SQ72</accession>